<dbReference type="AGR" id="HGNC:32189"/>
<accession>Q6NYL1</accession>
<dbReference type="AlphaFoldDB" id="Q6NYL1"/>
<sequence>MSRAGSHPKPAIPGRGGEKLALLLAMLGGRCCPAGGPESHTPCKPWPPIRRERPGLRSPKPREEAGPRADSKAASPALFMGPGSRGRRRPPSWARRRARGGRGSCPEPHVRAGPRFFIALAAPAARGLRVSSQGPGLWRGPAARKEGVARVGVAAGLRLRPWGRGRKTTPALSGHPARFPLQPGDSRERSRNHRALELTWQPRGAKAGGA</sequence>
<feature type="compositionally biased region" description="Basic residues" evidence="1">
    <location>
        <begin position="85"/>
        <end position="100"/>
    </location>
</feature>
<organism evidence="2">
    <name type="scientific">Homo sapiens</name>
    <name type="common">Human</name>
    <dbReference type="NCBI Taxonomy" id="9606"/>
    <lineage>
        <taxon>Eukaryota</taxon>
        <taxon>Metazoa</taxon>
        <taxon>Chordata</taxon>
        <taxon>Craniata</taxon>
        <taxon>Vertebrata</taxon>
        <taxon>Euteleostomi</taxon>
        <taxon>Mammalia</taxon>
        <taxon>Eutheria</taxon>
        <taxon>Euarchontoglires</taxon>
        <taxon>Primates</taxon>
        <taxon>Haplorrhini</taxon>
        <taxon>Catarrhini</taxon>
        <taxon>Hominidae</taxon>
        <taxon>Homo</taxon>
    </lineage>
</organism>
<gene>
    <name evidence="2" type="primary">LOC440157</name>
</gene>
<reference evidence="2" key="1">
    <citation type="journal article" date="2004" name="Genome Res.">
        <title>The status, quality, and expansion of the NIH full-length cDNA project: the Mammalian Gene Collection (MGC).</title>
        <authorList>
            <consortium name="The MGC Project Team"/>
            <person name="Gerhard D.S."/>
            <person name="Wagner L."/>
            <person name="Feingold E.A."/>
            <person name="Shenmen C.M."/>
            <person name="Grouse L.H."/>
            <person name="Schuler G."/>
            <person name="Klein S.L."/>
            <person name="Old S."/>
            <person name="Rasooly R."/>
            <person name="Good P."/>
            <person name="Guyer M."/>
            <person name="Peck A.M."/>
            <person name="Derge J.G."/>
            <person name="Lipman D."/>
            <person name="Collins F.S."/>
            <person name="Jang W."/>
            <person name="Sherry S."/>
            <person name="Feolo M."/>
            <person name="Misquitta L."/>
            <person name="Lee E."/>
            <person name="Rotmistrovsky K."/>
            <person name="Greenhut S.F."/>
            <person name="Schaefer C.F."/>
            <person name="Buetow K."/>
            <person name="Bonner T.I."/>
            <person name="Haussler D."/>
            <person name="Kent J."/>
            <person name="Kiekhaus M."/>
            <person name="Furey T."/>
            <person name="Brent M."/>
            <person name="Prange C."/>
            <person name="Schreiber K."/>
            <person name="Shapiro N."/>
            <person name="Bhat N.K."/>
            <person name="Hopkins R.F."/>
            <person name="Hsie F."/>
            <person name="Driscoll T."/>
            <person name="Soares M.B."/>
            <person name="Casavant T.L."/>
            <person name="Scheetz T.E."/>
            <person name="Brown-stein M.J."/>
            <person name="Usdin T.B."/>
            <person name="Toshiyuki S."/>
            <person name="Carninci P."/>
            <person name="Piao Y."/>
            <person name="Dudekula D.B."/>
            <person name="Ko M.S."/>
            <person name="Kawakami K."/>
            <person name="Suzuki Y."/>
            <person name="Sugano S."/>
            <person name="Gruber C.E."/>
            <person name="Smith M.R."/>
            <person name="Simmons B."/>
            <person name="Moore T."/>
            <person name="Waterman R."/>
            <person name="Johnson S.L."/>
            <person name="Ruan Y."/>
            <person name="Wei C.L."/>
            <person name="Mathavan S."/>
            <person name="Gunaratne P.H."/>
            <person name="Wu J."/>
            <person name="Garcia A.M."/>
            <person name="Hulyk S.W."/>
            <person name="Fuh E."/>
            <person name="Yuan Y."/>
            <person name="Sneed A."/>
            <person name="Kowis C."/>
            <person name="Hodgson A."/>
            <person name="Muzny D.M."/>
            <person name="McPherson J."/>
            <person name="Gibbs R.A."/>
            <person name="Fahey J."/>
            <person name="Helton E."/>
            <person name="Ketteman M."/>
            <person name="Madan A."/>
            <person name="Rodrigues S."/>
            <person name="Sanchez A."/>
            <person name="Whiting M."/>
            <person name="Madari A."/>
            <person name="Young A.C."/>
            <person name="Wetherby K.D."/>
            <person name="Granite S.J."/>
            <person name="Kwong P.N."/>
            <person name="Brinkley C.P."/>
            <person name="Pearson R.L."/>
            <person name="Bouffard G.G."/>
            <person name="Blakesly R.W."/>
            <person name="Green E.D."/>
            <person name="Dickson M.C."/>
            <person name="Rodriguez A.C."/>
            <person name="Grimwood J."/>
            <person name="Schmutz J."/>
            <person name="Myers R.M."/>
            <person name="Butterfield Y.S."/>
            <person name="Griffith M."/>
            <person name="Griffith O.L."/>
            <person name="Krzywinski M.I."/>
            <person name="Liao N."/>
            <person name="Morin R."/>
            <person name="Morrin R."/>
            <person name="Palmquist D."/>
            <person name="Petrescu A.S."/>
            <person name="Skalska U."/>
            <person name="Smailus D.E."/>
            <person name="Stott J.M."/>
            <person name="Schnerch A."/>
            <person name="Schein J.E."/>
            <person name="Jones S.J."/>
            <person name="Holt R.A."/>
            <person name="Baross A."/>
            <person name="Marra M.A."/>
            <person name="Clifton S."/>
            <person name="Makowski K.A."/>
            <person name="Bosak S."/>
            <person name="Malek J."/>
        </authorList>
    </citation>
    <scope>NUCLEOTIDE SEQUENCE [LARGE SCALE MRNA]</scope>
    <source>
        <tissue evidence="2">Skin</tissue>
    </source>
</reference>
<feature type="compositionally biased region" description="Basic and acidic residues" evidence="1">
    <location>
        <begin position="49"/>
        <end position="71"/>
    </location>
</feature>
<proteinExistence type="evidence at transcript level"/>
<feature type="region of interest" description="Disordered" evidence="1">
    <location>
        <begin position="162"/>
        <end position="210"/>
    </location>
</feature>
<evidence type="ECO:0000256" key="1">
    <source>
        <dbReference type="SAM" id="MobiDB-lite"/>
    </source>
</evidence>
<dbReference type="EMBL" id="BC066547">
    <property type="protein sequence ID" value="AAH66547.1"/>
    <property type="molecule type" value="mRNA"/>
</dbReference>
<evidence type="ECO:0000313" key="2">
    <source>
        <dbReference type="EMBL" id="AAH66547.1"/>
    </source>
</evidence>
<feature type="region of interest" description="Disordered" evidence="1">
    <location>
        <begin position="35"/>
        <end position="110"/>
    </location>
</feature>
<protein>
    <submittedName>
        <fullName evidence="2">Hypothetical gene supported by BC066547</fullName>
    </submittedName>
</protein>
<name>Q6NYL1_HUMAN</name>